<evidence type="ECO:0000256" key="2">
    <source>
        <dbReference type="ARBA" id="ARBA00037999"/>
    </source>
</evidence>
<feature type="modified residue" description="N6-(pyridoxal phosphate)lysine" evidence="4">
    <location>
        <position position="189"/>
    </location>
</feature>
<dbReference type="FunFam" id="3.40.640.10:FF:000089">
    <property type="entry name" value="Aminotransferase, DegT/DnrJ/EryC1/StrS family"/>
    <property type="match status" value="1"/>
</dbReference>
<dbReference type="AlphaFoldDB" id="A0A6G7PYU8"/>
<dbReference type="GO" id="GO:0000271">
    <property type="term" value="P:polysaccharide biosynthetic process"/>
    <property type="evidence" value="ECO:0007669"/>
    <property type="project" value="TreeGrafter"/>
</dbReference>
<dbReference type="Gene3D" id="3.40.640.10">
    <property type="entry name" value="Type I PLP-dependent aspartate aminotransferase-like (Major domain)"/>
    <property type="match status" value="1"/>
</dbReference>
<dbReference type="InterPro" id="IPR015422">
    <property type="entry name" value="PyrdxlP-dep_Trfase_small"/>
</dbReference>
<keyword evidence="6" id="KW-0808">Transferase</keyword>
<comment type="similarity">
    <text evidence="2 5">Belongs to the DegT/DnrJ/EryC1 family.</text>
</comment>
<feature type="active site" description="Proton acceptor" evidence="3">
    <location>
        <position position="189"/>
    </location>
</feature>
<keyword evidence="1 4" id="KW-0663">Pyridoxal phosphate</keyword>
<name>A0A6G7PYU8_9BACT</name>
<dbReference type="Gene3D" id="3.90.1150.10">
    <property type="entry name" value="Aspartate Aminotransferase, domain 1"/>
    <property type="match status" value="1"/>
</dbReference>
<dbReference type="InterPro" id="IPR015421">
    <property type="entry name" value="PyrdxlP-dep_Trfase_major"/>
</dbReference>
<dbReference type="PANTHER" id="PTHR30244">
    <property type="entry name" value="TRANSAMINASE"/>
    <property type="match status" value="1"/>
</dbReference>
<evidence type="ECO:0000256" key="5">
    <source>
        <dbReference type="RuleBase" id="RU004508"/>
    </source>
</evidence>
<evidence type="ECO:0000256" key="4">
    <source>
        <dbReference type="PIRSR" id="PIRSR000390-2"/>
    </source>
</evidence>
<dbReference type="InterPro" id="IPR000653">
    <property type="entry name" value="DegT/StrS_aminotransferase"/>
</dbReference>
<dbReference type="Proteomes" id="UP000502179">
    <property type="component" value="Chromosome"/>
</dbReference>
<dbReference type="Pfam" id="PF01041">
    <property type="entry name" value="DegT_DnrJ_EryC1"/>
    <property type="match status" value="1"/>
</dbReference>
<dbReference type="PIRSF" id="PIRSF000390">
    <property type="entry name" value="PLP_StrS"/>
    <property type="match status" value="1"/>
</dbReference>
<dbReference type="SUPFAM" id="SSF53383">
    <property type="entry name" value="PLP-dependent transferases"/>
    <property type="match status" value="1"/>
</dbReference>
<proteinExistence type="inferred from homology"/>
<dbReference type="GO" id="GO:0008483">
    <property type="term" value="F:transaminase activity"/>
    <property type="evidence" value="ECO:0007669"/>
    <property type="project" value="UniProtKB-KW"/>
</dbReference>
<evidence type="ECO:0000256" key="1">
    <source>
        <dbReference type="ARBA" id="ARBA00022898"/>
    </source>
</evidence>
<keyword evidence="6" id="KW-0032">Aminotransferase</keyword>
<evidence type="ECO:0000313" key="7">
    <source>
        <dbReference type="Proteomes" id="UP000502179"/>
    </source>
</evidence>
<dbReference type="InterPro" id="IPR015424">
    <property type="entry name" value="PyrdxlP-dep_Trfase"/>
</dbReference>
<evidence type="ECO:0000256" key="3">
    <source>
        <dbReference type="PIRSR" id="PIRSR000390-1"/>
    </source>
</evidence>
<protein>
    <submittedName>
        <fullName evidence="6">DegT/DnrJ/EryC1/StrS family aminotransferase</fullName>
    </submittedName>
</protein>
<sequence>MEFIDLKRQYQRMKGEIDQALASVVKSGRFILGEPVRRLEEELAGFVGVPEAIGVSSGTDGLLLSLMALDVRPGEEIITTPFTFIATAEVISLLGARVVFADIDPQTYNLDPAAVEEVVRARRARGKLRGIIAVSLFGQCADLDALTEVAEEAGLFLIEDACQSLGATYKGRPSGGITELAVTSFFPAKPLGAYGDGGMIFCRHQGLGARLRALRVHGQRERYRHEEIGLNARLDALQAAVLLVKLKHFPQEIALRQHWAKAYDQRLAKISPVTPPFIAPGNTSVFAQYSIRVPERDALARYLKERGIPTAIHYPVPLHLQPAFASLGYRQGDFPVAEAVSQEILSLPFHPYLTQEEIELVAGAIEDFFALGT</sequence>
<dbReference type="KEGG" id="tav:G4V39_06450"/>
<accession>A0A6G7PYU8</accession>
<keyword evidence="7" id="KW-1185">Reference proteome</keyword>
<dbReference type="CDD" id="cd00616">
    <property type="entry name" value="AHBA_syn"/>
    <property type="match status" value="1"/>
</dbReference>
<reference evidence="6 7" key="1">
    <citation type="submission" date="2020-02" db="EMBL/GenBank/DDBJ databases">
        <title>Genome analysis of Thermosulfuriphilus ammonigenes ST65T, an anaerobic thermophilic chemolithoautotrophic bacterium isolated from a deep-sea hydrothermal vent.</title>
        <authorList>
            <person name="Slobodkina G."/>
            <person name="Allioux M."/>
            <person name="Merkel A."/>
            <person name="Alain K."/>
            <person name="Jebbar M."/>
            <person name="Slobodkin A."/>
        </authorList>
    </citation>
    <scope>NUCLEOTIDE SEQUENCE [LARGE SCALE GENOMIC DNA]</scope>
    <source>
        <strain evidence="6 7">ST65</strain>
    </source>
</reference>
<dbReference type="GO" id="GO:0030170">
    <property type="term" value="F:pyridoxal phosphate binding"/>
    <property type="evidence" value="ECO:0007669"/>
    <property type="project" value="UniProtKB-ARBA"/>
</dbReference>
<gene>
    <name evidence="6" type="ORF">G4V39_06450</name>
</gene>
<dbReference type="EMBL" id="CP048877">
    <property type="protein sequence ID" value="QIJ72869.1"/>
    <property type="molecule type" value="Genomic_DNA"/>
</dbReference>
<evidence type="ECO:0000313" key="6">
    <source>
        <dbReference type="EMBL" id="QIJ72869.1"/>
    </source>
</evidence>
<dbReference type="PANTHER" id="PTHR30244:SF42">
    <property type="entry name" value="UDP-2-ACETAMIDO-2-DEOXY-3-OXO-D-GLUCURONATE AMINOTRANSFERASE"/>
    <property type="match status" value="1"/>
</dbReference>
<organism evidence="6 7">
    <name type="scientific">Thermosulfuriphilus ammonigenes</name>
    <dbReference type="NCBI Taxonomy" id="1936021"/>
    <lineage>
        <taxon>Bacteria</taxon>
        <taxon>Pseudomonadati</taxon>
        <taxon>Thermodesulfobacteriota</taxon>
        <taxon>Thermodesulfobacteria</taxon>
        <taxon>Thermodesulfobacteriales</taxon>
        <taxon>Thermodesulfobacteriaceae</taxon>
        <taxon>Thermosulfuriphilus</taxon>
    </lineage>
</organism>